<dbReference type="SMART" id="SM00248">
    <property type="entry name" value="ANK"/>
    <property type="match status" value="2"/>
</dbReference>
<evidence type="ECO:0000256" key="3">
    <source>
        <dbReference type="PROSITE-ProRule" id="PRU00023"/>
    </source>
</evidence>
<dbReference type="PROSITE" id="PS50088">
    <property type="entry name" value="ANK_REPEAT"/>
    <property type="match status" value="2"/>
</dbReference>
<organism evidence="4">
    <name type="scientific">Amphimedon queenslandica</name>
    <name type="common">Sponge</name>
    <dbReference type="NCBI Taxonomy" id="400682"/>
    <lineage>
        <taxon>Eukaryota</taxon>
        <taxon>Metazoa</taxon>
        <taxon>Porifera</taxon>
        <taxon>Demospongiae</taxon>
        <taxon>Heteroscleromorpha</taxon>
        <taxon>Haplosclerida</taxon>
        <taxon>Niphatidae</taxon>
        <taxon>Amphimedon</taxon>
    </lineage>
</organism>
<dbReference type="STRING" id="400682.A0A1X7SWU7"/>
<evidence type="ECO:0000256" key="2">
    <source>
        <dbReference type="ARBA" id="ARBA00023043"/>
    </source>
</evidence>
<dbReference type="Gene3D" id="1.25.40.20">
    <property type="entry name" value="Ankyrin repeat-containing domain"/>
    <property type="match status" value="1"/>
</dbReference>
<protein>
    <submittedName>
        <fullName evidence="4">Uncharacterized protein</fullName>
    </submittedName>
</protein>
<dbReference type="PANTHER" id="PTHR24171">
    <property type="entry name" value="ANKYRIN REPEAT DOMAIN-CONTAINING PROTEIN 39-RELATED"/>
    <property type="match status" value="1"/>
</dbReference>
<dbReference type="InterPro" id="IPR036770">
    <property type="entry name" value="Ankyrin_rpt-contain_sf"/>
</dbReference>
<evidence type="ECO:0000313" key="4">
    <source>
        <dbReference type="EnsemblMetazoa" id="Aqu2.1.06632_001"/>
    </source>
</evidence>
<feature type="repeat" description="ANK" evidence="3">
    <location>
        <begin position="38"/>
        <end position="70"/>
    </location>
</feature>
<reference evidence="4" key="1">
    <citation type="submission" date="2017-05" db="UniProtKB">
        <authorList>
            <consortium name="EnsemblMetazoa"/>
        </authorList>
    </citation>
    <scope>IDENTIFICATION</scope>
</reference>
<name>A0A1X7SWU7_AMPQE</name>
<dbReference type="InterPro" id="IPR002110">
    <property type="entry name" value="Ankyrin_rpt"/>
</dbReference>
<sequence length="70" mass="7651">MQTNKKLSEAAKEGNIISVQSLLSQGANVNYQDQDHWDERTPLHIAALGGHNEVVSLLLSNGADPNIKDR</sequence>
<feature type="repeat" description="ANK" evidence="3">
    <location>
        <begin position="2"/>
        <end position="34"/>
    </location>
</feature>
<proteinExistence type="predicted"/>
<keyword evidence="2 3" id="KW-0040">ANK repeat</keyword>
<dbReference type="PROSITE" id="PS50297">
    <property type="entry name" value="ANK_REP_REGION"/>
    <property type="match status" value="1"/>
</dbReference>
<dbReference type="SUPFAM" id="SSF48403">
    <property type="entry name" value="Ankyrin repeat"/>
    <property type="match status" value="1"/>
</dbReference>
<dbReference type="Pfam" id="PF12796">
    <property type="entry name" value="Ank_2"/>
    <property type="match status" value="1"/>
</dbReference>
<dbReference type="AlphaFoldDB" id="A0A1X7SWU7"/>
<dbReference type="InParanoid" id="A0A1X7SWU7"/>
<accession>A0A1X7SWU7</accession>
<evidence type="ECO:0000256" key="1">
    <source>
        <dbReference type="ARBA" id="ARBA00022737"/>
    </source>
</evidence>
<keyword evidence="1" id="KW-0677">Repeat</keyword>
<dbReference type="OrthoDB" id="20872at2759"/>
<dbReference type="EnsemblMetazoa" id="Aqu2.1.06632_001">
    <property type="protein sequence ID" value="Aqu2.1.06632_001"/>
    <property type="gene ID" value="Aqu2.1.06632"/>
</dbReference>